<dbReference type="AlphaFoldDB" id="A0A4Y5QTK9"/>
<dbReference type="EMBL" id="MK569377">
    <property type="protein sequence ID" value="QCX42477.1"/>
    <property type="molecule type" value="Genomic_DNA"/>
</dbReference>
<dbReference type="RefSeq" id="YP_009672454.1">
    <property type="nucleotide sequence ID" value="NC_043842.1"/>
</dbReference>
<proteinExistence type="predicted"/>
<organism evidence="1">
    <name type="scientific">Cichorium intybus</name>
    <name type="common">Chicory</name>
    <dbReference type="NCBI Taxonomy" id="13427"/>
    <lineage>
        <taxon>Eukaryota</taxon>
        <taxon>Viridiplantae</taxon>
        <taxon>Streptophyta</taxon>
        <taxon>Embryophyta</taxon>
        <taxon>Tracheophyta</taxon>
        <taxon>Spermatophyta</taxon>
        <taxon>Magnoliopsida</taxon>
        <taxon>eudicotyledons</taxon>
        <taxon>Gunneridae</taxon>
        <taxon>Pentapetalae</taxon>
        <taxon>asterids</taxon>
        <taxon>campanulids</taxon>
        <taxon>Asterales</taxon>
        <taxon>Asteraceae</taxon>
        <taxon>Cichorioideae</taxon>
        <taxon>Cichorieae</taxon>
        <taxon>Cichoriinae</taxon>
        <taxon>Cichorium</taxon>
    </lineage>
</organism>
<gene>
    <name evidence="1" type="primary">ycf15</name>
</gene>
<dbReference type="GeneID" id="40880420"/>
<name>A0A4Y5QTK9_CICIN</name>
<dbReference type="EMBL" id="MK569377">
    <property type="protein sequence ID" value="QCX42497.1"/>
    <property type="molecule type" value="Genomic_DNA"/>
</dbReference>
<sequence>MKGEGRLECQQASIIEFTRPDSTRLGNVQCQSH</sequence>
<protein>
    <submittedName>
        <fullName evidence="1">Ycf15</fullName>
    </submittedName>
</protein>
<evidence type="ECO:0000313" key="1">
    <source>
        <dbReference type="EMBL" id="QCX42477.1"/>
    </source>
</evidence>
<reference evidence="1" key="1">
    <citation type="journal article" date="2019" name="Mitochondrial DNA Part B Resour">
        <title>The complete chloroplast genome sequence of Chicory (Cichorium intybus L.).</title>
        <authorList>
            <person name="Yang S."/>
            <person name="Sun X."/>
            <person name="Wang L."/>
            <person name="Jiang X."/>
            <person name="Zhong Q."/>
        </authorList>
    </citation>
    <scope>NUCLEOTIDE SEQUENCE</scope>
</reference>
<keyword evidence="1" id="KW-0150">Chloroplast</keyword>
<keyword evidence="1" id="KW-0934">Plastid</keyword>
<geneLocation type="chloroplast" evidence="1"/>
<accession>A0A4Y5QTK9</accession>
<dbReference type="RefSeq" id="YP_009672474.1">
    <property type="nucleotide sequence ID" value="NC_043842.1"/>
</dbReference>
<dbReference type="GeneID" id="40880383"/>